<keyword evidence="1" id="KW-0472">Membrane</keyword>
<protein>
    <submittedName>
        <fullName evidence="2">Uncharacterized protein</fullName>
    </submittedName>
</protein>
<organism evidence="2 3">
    <name type="scientific">Lasiosphaeria hispida</name>
    <dbReference type="NCBI Taxonomy" id="260671"/>
    <lineage>
        <taxon>Eukaryota</taxon>
        <taxon>Fungi</taxon>
        <taxon>Dikarya</taxon>
        <taxon>Ascomycota</taxon>
        <taxon>Pezizomycotina</taxon>
        <taxon>Sordariomycetes</taxon>
        <taxon>Sordariomycetidae</taxon>
        <taxon>Sordariales</taxon>
        <taxon>Lasiosphaeriaceae</taxon>
        <taxon>Lasiosphaeria</taxon>
    </lineage>
</organism>
<feature type="transmembrane region" description="Helical" evidence="1">
    <location>
        <begin position="129"/>
        <end position="152"/>
    </location>
</feature>
<gene>
    <name evidence="2" type="ORF">B0T25DRAFT_578481</name>
</gene>
<accession>A0AAJ0HSR9</accession>
<keyword evidence="3" id="KW-1185">Reference proteome</keyword>
<evidence type="ECO:0000256" key="1">
    <source>
        <dbReference type="SAM" id="Phobius"/>
    </source>
</evidence>
<feature type="transmembrane region" description="Helical" evidence="1">
    <location>
        <begin position="54"/>
        <end position="77"/>
    </location>
</feature>
<comment type="caution">
    <text evidence="2">The sequence shown here is derived from an EMBL/GenBank/DDBJ whole genome shotgun (WGS) entry which is preliminary data.</text>
</comment>
<name>A0AAJ0HSR9_9PEZI</name>
<reference evidence="2" key="1">
    <citation type="journal article" date="2023" name="Mol. Phylogenet. Evol.">
        <title>Genome-scale phylogeny and comparative genomics of the fungal order Sordariales.</title>
        <authorList>
            <person name="Hensen N."/>
            <person name="Bonometti L."/>
            <person name="Westerberg I."/>
            <person name="Brannstrom I.O."/>
            <person name="Guillou S."/>
            <person name="Cros-Aarteil S."/>
            <person name="Calhoun S."/>
            <person name="Haridas S."/>
            <person name="Kuo A."/>
            <person name="Mondo S."/>
            <person name="Pangilinan J."/>
            <person name="Riley R."/>
            <person name="LaButti K."/>
            <person name="Andreopoulos B."/>
            <person name="Lipzen A."/>
            <person name="Chen C."/>
            <person name="Yan M."/>
            <person name="Daum C."/>
            <person name="Ng V."/>
            <person name="Clum A."/>
            <person name="Steindorff A."/>
            <person name="Ohm R.A."/>
            <person name="Martin F."/>
            <person name="Silar P."/>
            <person name="Natvig D.O."/>
            <person name="Lalanne C."/>
            <person name="Gautier V."/>
            <person name="Ament-Velasquez S.L."/>
            <person name="Kruys A."/>
            <person name="Hutchinson M.I."/>
            <person name="Powell A.J."/>
            <person name="Barry K."/>
            <person name="Miller A.N."/>
            <person name="Grigoriev I.V."/>
            <person name="Debuchy R."/>
            <person name="Gladieux P."/>
            <person name="Hiltunen Thoren M."/>
            <person name="Johannesson H."/>
        </authorList>
    </citation>
    <scope>NUCLEOTIDE SEQUENCE</scope>
    <source>
        <strain evidence="2">CBS 955.72</strain>
    </source>
</reference>
<keyword evidence="1" id="KW-1133">Transmembrane helix</keyword>
<sequence length="171" mass="19408">MSGVDIFVGDEDKLLPRDKAIARAGDREFMNKEFEKKGSIRLDDLGSSSLPWKIFLYTLTTVQICFSIAFTTFWLTICRPLSDWWDLTHDGHNCASTQTVARGFHHRSKPQHCQRRYPLHRAHHVSVERILACALVGMGSFASIASIVKLVAVLKWSRQPKGTICGPWPRI</sequence>
<dbReference type="AlphaFoldDB" id="A0AAJ0HSR9"/>
<dbReference type="Proteomes" id="UP001275084">
    <property type="component" value="Unassembled WGS sequence"/>
</dbReference>
<evidence type="ECO:0000313" key="2">
    <source>
        <dbReference type="EMBL" id="KAK3360580.1"/>
    </source>
</evidence>
<keyword evidence="1" id="KW-0812">Transmembrane</keyword>
<evidence type="ECO:0000313" key="3">
    <source>
        <dbReference type="Proteomes" id="UP001275084"/>
    </source>
</evidence>
<dbReference type="EMBL" id="JAUIQD010000002">
    <property type="protein sequence ID" value="KAK3360580.1"/>
    <property type="molecule type" value="Genomic_DNA"/>
</dbReference>
<proteinExistence type="predicted"/>
<reference evidence="2" key="2">
    <citation type="submission" date="2023-06" db="EMBL/GenBank/DDBJ databases">
        <authorList>
            <consortium name="Lawrence Berkeley National Laboratory"/>
            <person name="Haridas S."/>
            <person name="Hensen N."/>
            <person name="Bonometti L."/>
            <person name="Westerberg I."/>
            <person name="Brannstrom I.O."/>
            <person name="Guillou S."/>
            <person name="Cros-Aarteil S."/>
            <person name="Calhoun S."/>
            <person name="Kuo A."/>
            <person name="Mondo S."/>
            <person name="Pangilinan J."/>
            <person name="Riley R."/>
            <person name="Labutti K."/>
            <person name="Andreopoulos B."/>
            <person name="Lipzen A."/>
            <person name="Chen C."/>
            <person name="Yanf M."/>
            <person name="Daum C."/>
            <person name="Ng V."/>
            <person name="Clum A."/>
            <person name="Steindorff A."/>
            <person name="Ohm R."/>
            <person name="Martin F."/>
            <person name="Silar P."/>
            <person name="Natvig D."/>
            <person name="Lalanne C."/>
            <person name="Gautier V."/>
            <person name="Ament-Velasquez S.L."/>
            <person name="Kruys A."/>
            <person name="Hutchinson M.I."/>
            <person name="Powell A.J."/>
            <person name="Barry K."/>
            <person name="Miller A.N."/>
            <person name="Grigoriev I.V."/>
            <person name="Debuchy R."/>
            <person name="Gladieux P."/>
            <person name="Thoren M.H."/>
            <person name="Johannesson H."/>
        </authorList>
    </citation>
    <scope>NUCLEOTIDE SEQUENCE</scope>
    <source>
        <strain evidence="2">CBS 955.72</strain>
    </source>
</reference>